<dbReference type="Proteomes" id="UP000006683">
    <property type="component" value="Chromosome"/>
</dbReference>
<protein>
    <submittedName>
        <fullName evidence="1">Uncharacterized protein</fullName>
    </submittedName>
</protein>
<keyword evidence="2" id="KW-1185">Reference proteome</keyword>
<gene>
    <name evidence="1" type="ordered locus">Fbal_2078</name>
</gene>
<accession>E1SUV4</accession>
<name>E1SUV4_FERBD</name>
<dbReference type="KEGG" id="fbl:Fbal_2078"/>
<dbReference type="AlphaFoldDB" id="E1SUV4"/>
<proteinExistence type="predicted"/>
<sequence>MKLLASVIFLFLFLYLLCSLKGKKNRNKYLMEKASHYRKSTNDILSARSSHREGV</sequence>
<dbReference type="EMBL" id="CP002209">
    <property type="protein sequence ID" value="ADN76281.1"/>
    <property type="molecule type" value="Genomic_DNA"/>
</dbReference>
<dbReference type="HOGENOM" id="CLU_3025580_0_0_6"/>
<organism evidence="1 2">
    <name type="scientific">Ferrimonas balearica (strain DSM 9799 / CCM 4581 / KCTC 23876 / PAT)</name>
    <dbReference type="NCBI Taxonomy" id="550540"/>
    <lineage>
        <taxon>Bacteria</taxon>
        <taxon>Pseudomonadati</taxon>
        <taxon>Pseudomonadota</taxon>
        <taxon>Gammaproteobacteria</taxon>
        <taxon>Alteromonadales</taxon>
        <taxon>Ferrimonadaceae</taxon>
        <taxon>Ferrimonas</taxon>
    </lineage>
</organism>
<evidence type="ECO:0000313" key="1">
    <source>
        <dbReference type="EMBL" id="ADN76281.1"/>
    </source>
</evidence>
<reference evidence="1 2" key="1">
    <citation type="journal article" date="2010" name="Stand. Genomic Sci.">
        <title>Complete genome sequence of Ferrimonas balearica type strain (PAT).</title>
        <authorList>
            <person name="Nolan M."/>
            <person name="Sikorski J."/>
            <person name="Davenport K."/>
            <person name="Lucas S."/>
            <person name="Glavina Del Rio T."/>
            <person name="Tice H."/>
            <person name="Cheng J."/>
            <person name="Goodwin L."/>
            <person name="Pitluck S."/>
            <person name="Liolios K."/>
            <person name="Ivanova N."/>
            <person name="Mavromatis K."/>
            <person name="Ovchinnikova G."/>
            <person name="Pati A."/>
            <person name="Chen A."/>
            <person name="Palaniappan K."/>
            <person name="Land M."/>
            <person name="Hauser L."/>
            <person name="Chang Y."/>
            <person name="Jeffries C."/>
            <person name="Tapia R."/>
            <person name="Brettin T."/>
            <person name="Detter J."/>
            <person name="Han C."/>
            <person name="Yasawong M."/>
            <person name="Rohde M."/>
            <person name="Tindall B."/>
            <person name="Goker M."/>
            <person name="Woyke T."/>
            <person name="Bristow J."/>
            <person name="Eisen J."/>
            <person name="Markowitz V."/>
            <person name="Hugenholtz P."/>
            <person name="Kyrpides N."/>
            <person name="Klenk H."/>
            <person name="Lapidus A."/>
        </authorList>
    </citation>
    <scope>NUCLEOTIDE SEQUENCE [LARGE SCALE GENOMIC DNA]</scope>
    <source>
        <strain evidence="2">DSM 9799 / CCM 4581 / KCTC 23876 / PAT</strain>
    </source>
</reference>
<evidence type="ECO:0000313" key="2">
    <source>
        <dbReference type="Proteomes" id="UP000006683"/>
    </source>
</evidence>